<dbReference type="Pfam" id="PF07715">
    <property type="entry name" value="Plug"/>
    <property type="match status" value="1"/>
</dbReference>
<evidence type="ECO:0000313" key="13">
    <source>
        <dbReference type="EMBL" id="RYC69378.1"/>
    </source>
</evidence>
<dbReference type="GO" id="GO:0009279">
    <property type="term" value="C:cell outer membrane"/>
    <property type="evidence" value="ECO:0007669"/>
    <property type="project" value="UniProtKB-SubCell"/>
</dbReference>
<evidence type="ECO:0000256" key="5">
    <source>
        <dbReference type="ARBA" id="ARBA00023077"/>
    </source>
</evidence>
<evidence type="ECO:0000256" key="3">
    <source>
        <dbReference type="ARBA" id="ARBA00022452"/>
    </source>
</evidence>
<keyword evidence="7 8" id="KW-0998">Cell outer membrane</keyword>
<feature type="domain" description="TonB-dependent receptor-like beta-barrel" evidence="11">
    <location>
        <begin position="414"/>
        <end position="976"/>
    </location>
</feature>
<evidence type="ECO:0000259" key="11">
    <source>
        <dbReference type="Pfam" id="PF00593"/>
    </source>
</evidence>
<comment type="subcellular location">
    <subcellularLocation>
        <location evidence="1 8">Cell outer membrane</location>
        <topology evidence="1 8">Multi-pass membrane protein</topology>
    </subcellularLocation>
</comment>
<feature type="chain" id="PRO_5020341182" evidence="10">
    <location>
        <begin position="25"/>
        <end position="1020"/>
    </location>
</feature>
<dbReference type="AlphaFoldDB" id="A0A4V1RW84"/>
<evidence type="ECO:0000259" key="12">
    <source>
        <dbReference type="Pfam" id="PF07715"/>
    </source>
</evidence>
<dbReference type="NCBIfam" id="TIGR04056">
    <property type="entry name" value="OMP_RagA_SusC"/>
    <property type="match status" value="1"/>
</dbReference>
<dbReference type="SUPFAM" id="SSF49464">
    <property type="entry name" value="Carboxypeptidase regulatory domain-like"/>
    <property type="match status" value="1"/>
</dbReference>
<evidence type="ECO:0000256" key="8">
    <source>
        <dbReference type="PROSITE-ProRule" id="PRU01360"/>
    </source>
</evidence>
<dbReference type="Gene3D" id="2.170.130.10">
    <property type="entry name" value="TonB-dependent receptor, plug domain"/>
    <property type="match status" value="1"/>
</dbReference>
<reference evidence="13 14" key="1">
    <citation type="submission" date="2019-01" db="EMBL/GenBank/DDBJ databases">
        <title>Spirosoma flava sp. nov., a propanil-degrading bacterium isolated from herbicide-contaminated soil.</title>
        <authorList>
            <person name="Zhang L."/>
            <person name="Jiang J.-D."/>
        </authorList>
    </citation>
    <scope>NUCLEOTIDE SEQUENCE [LARGE SCALE GENOMIC DNA]</scope>
    <source>
        <strain evidence="13 14">TY50</strain>
    </source>
</reference>
<dbReference type="InterPro" id="IPR023997">
    <property type="entry name" value="TonB-dep_OMP_SusC/RagA_CS"/>
</dbReference>
<evidence type="ECO:0000256" key="4">
    <source>
        <dbReference type="ARBA" id="ARBA00022692"/>
    </source>
</evidence>
<dbReference type="InterPro" id="IPR008969">
    <property type="entry name" value="CarboxyPept-like_regulatory"/>
</dbReference>
<dbReference type="Pfam" id="PF13715">
    <property type="entry name" value="CarbopepD_reg_2"/>
    <property type="match status" value="1"/>
</dbReference>
<keyword evidence="4 8" id="KW-0812">Transmembrane</keyword>
<evidence type="ECO:0000256" key="7">
    <source>
        <dbReference type="ARBA" id="ARBA00023237"/>
    </source>
</evidence>
<keyword evidence="13" id="KW-0675">Receptor</keyword>
<feature type="domain" description="TonB-dependent receptor plug" evidence="12">
    <location>
        <begin position="117"/>
        <end position="237"/>
    </location>
</feature>
<dbReference type="InterPro" id="IPR023996">
    <property type="entry name" value="TonB-dep_OMP_SusC/RagA"/>
</dbReference>
<sequence>MKRLYAYLALLITLCLSILHPVFAQQKVTGIVFSGTDNSPLPGASVVIKGSTIGTTTDANGRFTLTASPTATLTVSYIGYQNTEVVLGNRTEISVTLAADDKSLNEVVVVGYGTQKRRDVTGSIASVSAQAIKEMPITSAEQGLQGRVAGVQVIQSNSAPGGAISIRVRGGNSVLGGNEPLYVIDGFPVYNSIGTNDGQSQPTNPLATINPNDIISMEVLKDASATAIFGARGANGVVIITTRRGKAGPGTVDFEAYYGVQTVRRKLPLLNGSQYMDLANEKARNLGQTTLPFPDKSSWPVSTDWQEELFQAAPIQNYALSFSGGSETSRYAISGNWFDQQGIVIGSGFSRGSVRANMDNTISRKLSLSTSITASRSINQQARTSINFGNGVVYNALISAPLAPVYNADGSYFRVNTIPATEPFGTNPLALAQEFSNQLVTNRILANTNLTYAFSPELALSVRLGIDYSNDRTDRYFSRKLPGSTGQASVFTGEGSTYLNENILTYKKQLGANHSLDATGGFTWQESVFSSLSASSQNFAVDLFGTDNLSAGNSPGLPGSGRSKNTLLSWLGRVNYGFRDRYLLTVSARTDGSSRFGSGNKWGFFPSAALAWRVSEEPFMKAVSWISDLKIRTSIGVTGNQEIGNYQSLNRLNTVTSIQGVTQAPVVGFAVTTMANPDLKWETTTQYDAGLDVSFLNSRVNLSLDYYVKNTTDLLAQVPVAISSGFSSILLNSGSIRNQGFDVSIDGTILNRSKLRWNAGLNLSTNQNRVQSVAVRGGQFFAPLITSPVDLPVNIIREGQPVSAFFGYVRDGLWGEDQGTTSLMPNARAGEQRYKDLNGDGRITADDRTILGKPNPDLIYGLTSQLTYGPFDLNVLFQGVQGATVFNANNFTLSDVFARGNNQVADITDRWTTENRNVNAKYPRASSVSPLVSDRFFEDASYFRLRNIQLGYNLPVGSLGVKWFRSARVYVSGQNLLTVTRYTGFDPEVSSTAGSDLRKGVDIGAYPAAKMWTAGLRLGF</sequence>
<evidence type="ECO:0000256" key="9">
    <source>
        <dbReference type="RuleBase" id="RU003357"/>
    </source>
</evidence>
<feature type="signal peptide" evidence="10">
    <location>
        <begin position="1"/>
        <end position="24"/>
    </location>
</feature>
<evidence type="ECO:0000256" key="2">
    <source>
        <dbReference type="ARBA" id="ARBA00022448"/>
    </source>
</evidence>
<keyword evidence="5 9" id="KW-0798">TonB box</keyword>
<dbReference type="InterPro" id="IPR039426">
    <property type="entry name" value="TonB-dep_rcpt-like"/>
</dbReference>
<keyword evidence="3 8" id="KW-1134">Transmembrane beta strand</keyword>
<dbReference type="Pfam" id="PF00593">
    <property type="entry name" value="TonB_dep_Rec_b-barrel"/>
    <property type="match status" value="1"/>
</dbReference>
<dbReference type="InterPro" id="IPR036942">
    <property type="entry name" value="Beta-barrel_TonB_sf"/>
</dbReference>
<dbReference type="Gene3D" id="2.40.170.20">
    <property type="entry name" value="TonB-dependent receptor, beta-barrel domain"/>
    <property type="match status" value="1"/>
</dbReference>
<dbReference type="FunFam" id="2.170.130.10:FF:000008">
    <property type="entry name" value="SusC/RagA family TonB-linked outer membrane protein"/>
    <property type="match status" value="1"/>
</dbReference>
<dbReference type="Gene3D" id="2.60.40.1120">
    <property type="entry name" value="Carboxypeptidase-like, regulatory domain"/>
    <property type="match status" value="1"/>
</dbReference>
<dbReference type="InterPro" id="IPR037066">
    <property type="entry name" value="Plug_dom_sf"/>
</dbReference>
<evidence type="ECO:0000313" key="14">
    <source>
        <dbReference type="Proteomes" id="UP000290407"/>
    </source>
</evidence>
<protein>
    <submittedName>
        <fullName evidence="13">TonB-dependent receptor</fullName>
    </submittedName>
</protein>
<dbReference type="InterPro" id="IPR012910">
    <property type="entry name" value="Plug_dom"/>
</dbReference>
<comment type="caution">
    <text evidence="13">The sequence shown here is derived from an EMBL/GenBank/DDBJ whole genome shotgun (WGS) entry which is preliminary data.</text>
</comment>
<keyword evidence="10" id="KW-0732">Signal</keyword>
<dbReference type="SUPFAM" id="SSF56935">
    <property type="entry name" value="Porins"/>
    <property type="match status" value="1"/>
</dbReference>
<name>A0A4V1RW84_9BACT</name>
<dbReference type="NCBIfam" id="TIGR04057">
    <property type="entry name" value="SusC_RagA_signa"/>
    <property type="match status" value="1"/>
</dbReference>
<proteinExistence type="inferred from homology"/>
<keyword evidence="6 8" id="KW-0472">Membrane</keyword>
<organism evidence="13 14">
    <name type="scientific">Spirosoma sordidisoli</name>
    <dbReference type="NCBI Taxonomy" id="2502893"/>
    <lineage>
        <taxon>Bacteria</taxon>
        <taxon>Pseudomonadati</taxon>
        <taxon>Bacteroidota</taxon>
        <taxon>Cytophagia</taxon>
        <taxon>Cytophagales</taxon>
        <taxon>Cytophagaceae</taxon>
        <taxon>Spirosoma</taxon>
    </lineage>
</organism>
<dbReference type="Proteomes" id="UP000290407">
    <property type="component" value="Unassembled WGS sequence"/>
</dbReference>
<dbReference type="InterPro" id="IPR000531">
    <property type="entry name" value="Beta-barrel_TonB"/>
</dbReference>
<evidence type="ECO:0000256" key="10">
    <source>
        <dbReference type="SAM" id="SignalP"/>
    </source>
</evidence>
<evidence type="ECO:0000256" key="6">
    <source>
        <dbReference type="ARBA" id="ARBA00023136"/>
    </source>
</evidence>
<dbReference type="EMBL" id="SBLB01000003">
    <property type="protein sequence ID" value="RYC69378.1"/>
    <property type="molecule type" value="Genomic_DNA"/>
</dbReference>
<evidence type="ECO:0000256" key="1">
    <source>
        <dbReference type="ARBA" id="ARBA00004571"/>
    </source>
</evidence>
<keyword evidence="2 8" id="KW-0813">Transport</keyword>
<dbReference type="RefSeq" id="WP_129601645.1">
    <property type="nucleotide sequence ID" value="NZ_SBLB01000003.1"/>
</dbReference>
<accession>A0A4V1RW84</accession>
<comment type="similarity">
    <text evidence="8 9">Belongs to the TonB-dependent receptor family.</text>
</comment>
<gene>
    <name evidence="13" type="ORF">EQG79_12255</name>
</gene>
<keyword evidence="14" id="KW-1185">Reference proteome</keyword>
<dbReference type="PROSITE" id="PS52016">
    <property type="entry name" value="TONB_DEPENDENT_REC_3"/>
    <property type="match status" value="1"/>
</dbReference>